<dbReference type="Gene3D" id="3.80.10.10">
    <property type="entry name" value="Ribonuclease Inhibitor"/>
    <property type="match status" value="2"/>
</dbReference>
<keyword evidence="2" id="KW-1185">Reference proteome</keyword>
<evidence type="ECO:0000313" key="2">
    <source>
        <dbReference type="Proteomes" id="UP000307507"/>
    </source>
</evidence>
<dbReference type="SUPFAM" id="SSF52058">
    <property type="entry name" value="L domain-like"/>
    <property type="match status" value="1"/>
</dbReference>
<dbReference type="InterPro" id="IPR032675">
    <property type="entry name" value="LRR_dom_sf"/>
</dbReference>
<organism evidence="1 2">
    <name type="scientific">Flavobacterium supellecticarium</name>
    <dbReference type="NCBI Taxonomy" id="2565924"/>
    <lineage>
        <taxon>Bacteria</taxon>
        <taxon>Pseudomonadati</taxon>
        <taxon>Bacteroidota</taxon>
        <taxon>Flavobacteriia</taxon>
        <taxon>Flavobacteriales</taxon>
        <taxon>Flavobacteriaceae</taxon>
        <taxon>Flavobacterium</taxon>
    </lineage>
</organism>
<dbReference type="AlphaFoldDB" id="A0A4S3ZP83"/>
<dbReference type="InterPro" id="IPR005046">
    <property type="entry name" value="DUF285"/>
</dbReference>
<protein>
    <submittedName>
        <fullName evidence="1">BspA family leucine-rich repeat surface protein</fullName>
    </submittedName>
</protein>
<dbReference type="Proteomes" id="UP000307507">
    <property type="component" value="Unassembled WGS sequence"/>
</dbReference>
<dbReference type="Pfam" id="PF03382">
    <property type="entry name" value="DUF285"/>
    <property type="match status" value="1"/>
</dbReference>
<dbReference type="RefSeq" id="WP_136404483.1">
    <property type="nucleotide sequence ID" value="NZ_SSNZ01000013.1"/>
</dbReference>
<comment type="caution">
    <text evidence="1">The sequence shown here is derived from an EMBL/GenBank/DDBJ whole genome shotgun (WGS) entry which is preliminary data.</text>
</comment>
<sequence>MGTIADKLIYLGQTKTEIRNAMAAKGVTISEETPFRDYAGKILEIKTETGENPLQWRRPADWLRIEDKVVAGNQKFVGLHAIFEDSNFISLSATGNYTVDWGDGVTENYASGVQAYHSYSYSSFPGTESTRGYRQAIVTVTPQTGQNLTNINLQRKHKQAGLNVYSSGWLDIRVSGTSMSSMNIGGSILTNAYLEAFNYLGGSSIASYNRFFYGCSQLQSVAFSDTAKGSDFSSMFESCTFLKTVPLFDTANGTNFSGMFYGCASLQSVPTFDTAKGLDFSIMFSFCTSLQNVPALNTINGTVFISMFESCVSLRTIPLLNTSKGTDFSYMFQGCPSLQTVPLFDTGKGTDFSNMFSGCTGLQTIPLFKTSAGTTFSNTFTNCASLNRAALSGAKNTISYAGCKLSKAALVEVFSNLASGVTSKTVTITNNWGAPLLTASDKAIATGKGWTIVG</sequence>
<evidence type="ECO:0000313" key="1">
    <source>
        <dbReference type="EMBL" id="THF47297.1"/>
    </source>
</evidence>
<reference evidence="1 2" key="1">
    <citation type="submission" date="2019-04" db="EMBL/GenBank/DDBJ databases">
        <title>Flavobacterium sp. nov. isolated from construction timber.</title>
        <authorList>
            <person name="Lin S.-Y."/>
            <person name="Chang C.-T."/>
            <person name="Young C.-C."/>
        </authorList>
    </citation>
    <scope>NUCLEOTIDE SEQUENCE [LARGE SCALE GENOMIC DNA]</scope>
    <source>
        <strain evidence="1 2">CC-CTC003</strain>
    </source>
</reference>
<name>A0A4S3ZP83_9FLAO</name>
<proteinExistence type="predicted"/>
<accession>A0A4S3ZP83</accession>
<gene>
    <name evidence="1" type="ORF">E6C50_17175</name>
</gene>
<dbReference type="OrthoDB" id="9813840at2"/>
<dbReference type="EMBL" id="SSNZ01000013">
    <property type="protein sequence ID" value="THF47297.1"/>
    <property type="molecule type" value="Genomic_DNA"/>
</dbReference>